<dbReference type="SMR" id="G4Z5B4"/>
<name>G4Z5B4_PHYSP</name>
<evidence type="ECO:0000313" key="1">
    <source>
        <dbReference type="EMBL" id="EGZ20899.1"/>
    </source>
</evidence>
<sequence length="71" mass="7780">FGSCYAGIPFFVCEYATNGTLVNYLRKHPDELGSYLHARDVVHGDLKGNNIVVGSDRKLVSVPSRVLKTSP</sequence>
<reference evidence="1 2" key="1">
    <citation type="journal article" date="2006" name="Science">
        <title>Phytophthora genome sequences uncover evolutionary origins and mechanisms of pathogenesis.</title>
        <authorList>
            <person name="Tyler B.M."/>
            <person name="Tripathy S."/>
            <person name="Zhang X."/>
            <person name="Dehal P."/>
            <person name="Jiang R.H."/>
            <person name="Aerts A."/>
            <person name="Arredondo F.D."/>
            <person name="Baxter L."/>
            <person name="Bensasson D."/>
            <person name="Beynon J.L."/>
            <person name="Chapman J."/>
            <person name="Damasceno C.M."/>
            <person name="Dorrance A.E."/>
            <person name="Dou D."/>
            <person name="Dickerman A.W."/>
            <person name="Dubchak I.L."/>
            <person name="Garbelotto M."/>
            <person name="Gijzen M."/>
            <person name="Gordon S.G."/>
            <person name="Govers F."/>
            <person name="Grunwald N.J."/>
            <person name="Huang W."/>
            <person name="Ivors K.L."/>
            <person name="Jones R.W."/>
            <person name="Kamoun S."/>
            <person name="Krampis K."/>
            <person name="Lamour K.H."/>
            <person name="Lee M.K."/>
            <person name="McDonald W.H."/>
            <person name="Medina M."/>
            <person name="Meijer H.J."/>
            <person name="Nordberg E.K."/>
            <person name="Maclean D.J."/>
            <person name="Ospina-Giraldo M.D."/>
            <person name="Morris P.F."/>
            <person name="Phuntumart V."/>
            <person name="Putnam N.H."/>
            <person name="Rash S."/>
            <person name="Rose J.K."/>
            <person name="Sakihama Y."/>
            <person name="Salamov A.A."/>
            <person name="Savidor A."/>
            <person name="Scheuring C.F."/>
            <person name="Smith B.M."/>
            <person name="Sobral B.W."/>
            <person name="Terry A."/>
            <person name="Torto-Alalibo T.A."/>
            <person name="Win J."/>
            <person name="Xu Z."/>
            <person name="Zhang H."/>
            <person name="Grigoriev I.V."/>
            <person name="Rokhsar D.S."/>
            <person name="Boore J.L."/>
        </authorList>
    </citation>
    <scope>NUCLEOTIDE SEQUENCE [LARGE SCALE GENOMIC DNA]</scope>
    <source>
        <strain evidence="1 2">P6497</strain>
    </source>
</reference>
<dbReference type="AlphaFoldDB" id="G4Z5B4"/>
<proteinExistence type="predicted"/>
<protein>
    <recommendedName>
        <fullName evidence="3">Protein kinase domain-containing protein</fullName>
    </recommendedName>
</protein>
<dbReference type="RefSeq" id="XP_009523616.1">
    <property type="nucleotide sequence ID" value="XM_009525321.1"/>
</dbReference>
<dbReference type="GeneID" id="20656481"/>
<dbReference type="InParanoid" id="G4Z5B4"/>
<dbReference type="EMBL" id="JH159153">
    <property type="protein sequence ID" value="EGZ20899.1"/>
    <property type="molecule type" value="Genomic_DNA"/>
</dbReference>
<evidence type="ECO:0008006" key="3">
    <source>
        <dbReference type="Google" id="ProtNLM"/>
    </source>
</evidence>
<dbReference type="Proteomes" id="UP000002640">
    <property type="component" value="Unassembled WGS sequence"/>
</dbReference>
<dbReference type="PROSITE" id="PS00108">
    <property type="entry name" value="PROTEIN_KINASE_ST"/>
    <property type="match status" value="1"/>
</dbReference>
<dbReference type="OMA" id="WEKPHEV"/>
<dbReference type="InterPro" id="IPR008271">
    <property type="entry name" value="Ser/Thr_kinase_AS"/>
</dbReference>
<dbReference type="KEGG" id="psoj:PHYSODRAFT_489869"/>
<accession>G4Z5B4</accession>
<feature type="non-terminal residue" evidence="1">
    <location>
        <position position="1"/>
    </location>
</feature>
<dbReference type="GO" id="GO:0004672">
    <property type="term" value="F:protein kinase activity"/>
    <property type="evidence" value="ECO:0007669"/>
    <property type="project" value="InterPro"/>
</dbReference>
<organism evidence="1 2">
    <name type="scientific">Phytophthora sojae (strain P6497)</name>
    <name type="common">Soybean stem and root rot agent</name>
    <name type="synonym">Phytophthora megasperma f. sp. glycines</name>
    <dbReference type="NCBI Taxonomy" id="1094619"/>
    <lineage>
        <taxon>Eukaryota</taxon>
        <taxon>Sar</taxon>
        <taxon>Stramenopiles</taxon>
        <taxon>Oomycota</taxon>
        <taxon>Peronosporomycetes</taxon>
        <taxon>Peronosporales</taxon>
        <taxon>Peronosporaceae</taxon>
        <taxon>Phytophthora</taxon>
    </lineage>
</organism>
<gene>
    <name evidence="1" type="ORF">PHYSODRAFT_489869</name>
</gene>
<dbReference type="InterPro" id="IPR011009">
    <property type="entry name" value="Kinase-like_dom_sf"/>
</dbReference>
<evidence type="ECO:0000313" key="2">
    <source>
        <dbReference type="Proteomes" id="UP000002640"/>
    </source>
</evidence>
<dbReference type="Gene3D" id="1.10.510.10">
    <property type="entry name" value="Transferase(Phosphotransferase) domain 1"/>
    <property type="match status" value="1"/>
</dbReference>
<keyword evidence="2" id="KW-1185">Reference proteome</keyword>
<dbReference type="SUPFAM" id="SSF56112">
    <property type="entry name" value="Protein kinase-like (PK-like)"/>
    <property type="match status" value="1"/>
</dbReference>